<evidence type="ECO:0000256" key="5">
    <source>
        <dbReference type="ARBA" id="ARBA00023002"/>
    </source>
</evidence>
<keyword evidence="3" id="KW-0479">Metal-binding</keyword>
<evidence type="ECO:0000256" key="1">
    <source>
        <dbReference type="ARBA" id="ARBA00001947"/>
    </source>
</evidence>
<evidence type="ECO:0000313" key="6">
    <source>
        <dbReference type="EMBL" id="GAA3816128.1"/>
    </source>
</evidence>
<accession>A0ABP7IE40</accession>
<dbReference type="InterPro" id="IPR036291">
    <property type="entry name" value="NAD(P)-bd_dom_sf"/>
</dbReference>
<gene>
    <name evidence="6" type="ORF">GCM10022226_41080</name>
</gene>
<dbReference type="Proteomes" id="UP001500888">
    <property type="component" value="Unassembled WGS sequence"/>
</dbReference>
<protein>
    <submittedName>
        <fullName evidence="6">Zinc-binding alcohol dehydrogenase</fullName>
    </submittedName>
</protein>
<keyword evidence="7" id="KW-1185">Reference proteome</keyword>
<dbReference type="CDD" id="cd08255">
    <property type="entry name" value="2-desacetyl-2-hydroxyethyl_bacteriochlorophyllide_like"/>
    <property type="match status" value="1"/>
</dbReference>
<evidence type="ECO:0000313" key="7">
    <source>
        <dbReference type="Proteomes" id="UP001500888"/>
    </source>
</evidence>
<dbReference type="Gene3D" id="3.40.50.720">
    <property type="entry name" value="NAD(P)-binding Rossmann-like Domain"/>
    <property type="match status" value="1"/>
</dbReference>
<evidence type="ECO:0000256" key="3">
    <source>
        <dbReference type="ARBA" id="ARBA00022723"/>
    </source>
</evidence>
<dbReference type="SUPFAM" id="SSF50129">
    <property type="entry name" value="GroES-like"/>
    <property type="match status" value="1"/>
</dbReference>
<proteinExistence type="inferred from homology"/>
<dbReference type="RefSeq" id="WP_344942299.1">
    <property type="nucleotide sequence ID" value="NZ_BAAAZR010000009.1"/>
</dbReference>
<sequence length="336" mass="35425">MGFEANAFWLRSPGKGEIRPVAVARPAAGEVLVRTLYSGVSRGTETLVFRGGVPRSQHQVMRAPFQEGDFPGPVKYGYLNVGVVEQGPPELRGRTVFCLYPHQTRYTVPASAVTPVPEAVPPARAILAGTVETAVNALWDAAPLVGDRVAVVGAGMVGCCVARVLAGFPGVRVQLVDVDPSRAAVAEALGVDFVTPEGAAGECDLVVHASATEEGLARSLELLAVEGTVVELSWYGDRRVSVPLGEAFHSRRLVVRGSQVGAVSPARRARRTFADRLSLALTLLADPAFDALITGESDFADLPEVLSRLSSGELPGLCHRVVYGPAEYQPVDLPGG</sequence>
<comment type="caution">
    <text evidence="6">The sequence shown here is derived from an EMBL/GenBank/DDBJ whole genome shotgun (WGS) entry which is preliminary data.</text>
</comment>
<reference evidence="7" key="1">
    <citation type="journal article" date="2019" name="Int. J. Syst. Evol. Microbiol.">
        <title>The Global Catalogue of Microorganisms (GCM) 10K type strain sequencing project: providing services to taxonomists for standard genome sequencing and annotation.</title>
        <authorList>
            <consortium name="The Broad Institute Genomics Platform"/>
            <consortium name="The Broad Institute Genome Sequencing Center for Infectious Disease"/>
            <person name="Wu L."/>
            <person name="Ma J."/>
        </authorList>
    </citation>
    <scope>NUCLEOTIDE SEQUENCE [LARGE SCALE GENOMIC DNA]</scope>
    <source>
        <strain evidence="7">JCM 16908</strain>
    </source>
</reference>
<dbReference type="SUPFAM" id="SSF51735">
    <property type="entry name" value="NAD(P)-binding Rossmann-fold domains"/>
    <property type="match status" value="1"/>
</dbReference>
<comment type="similarity">
    <text evidence="2">Belongs to the zinc-containing alcohol dehydrogenase family.</text>
</comment>
<keyword evidence="5" id="KW-0560">Oxidoreductase</keyword>
<comment type="cofactor">
    <cofactor evidence="1">
        <name>Zn(2+)</name>
        <dbReference type="ChEBI" id="CHEBI:29105"/>
    </cofactor>
</comment>
<keyword evidence="4" id="KW-0862">Zinc</keyword>
<evidence type="ECO:0000256" key="2">
    <source>
        <dbReference type="ARBA" id="ARBA00008072"/>
    </source>
</evidence>
<dbReference type="PANTHER" id="PTHR43350">
    <property type="entry name" value="NAD-DEPENDENT ALCOHOL DEHYDROGENASE"/>
    <property type="match status" value="1"/>
</dbReference>
<dbReference type="PANTHER" id="PTHR43350:SF19">
    <property type="entry name" value="D-GULOSIDE 3-DEHYDROGENASE"/>
    <property type="match status" value="1"/>
</dbReference>
<dbReference type="InterPro" id="IPR011032">
    <property type="entry name" value="GroES-like_sf"/>
</dbReference>
<evidence type="ECO:0000256" key="4">
    <source>
        <dbReference type="ARBA" id="ARBA00022833"/>
    </source>
</evidence>
<dbReference type="EMBL" id="BAAAZR010000009">
    <property type="protein sequence ID" value="GAA3816128.1"/>
    <property type="molecule type" value="Genomic_DNA"/>
</dbReference>
<name>A0ABP7IE40_9ACTN</name>
<dbReference type="Gene3D" id="3.90.180.10">
    <property type="entry name" value="Medium-chain alcohol dehydrogenases, catalytic domain"/>
    <property type="match status" value="2"/>
</dbReference>
<organism evidence="6 7">
    <name type="scientific">Sphaerisporangium flaviroseum</name>
    <dbReference type="NCBI Taxonomy" id="509199"/>
    <lineage>
        <taxon>Bacteria</taxon>
        <taxon>Bacillati</taxon>
        <taxon>Actinomycetota</taxon>
        <taxon>Actinomycetes</taxon>
        <taxon>Streptosporangiales</taxon>
        <taxon>Streptosporangiaceae</taxon>
        <taxon>Sphaerisporangium</taxon>
    </lineage>
</organism>